<keyword evidence="4 6" id="KW-0315">Glutamine amidotransferase</keyword>
<dbReference type="Proteomes" id="UP001221757">
    <property type="component" value="Unassembled WGS sequence"/>
</dbReference>
<evidence type="ECO:0000256" key="2">
    <source>
        <dbReference type="ARBA" id="ARBA00022741"/>
    </source>
</evidence>
<dbReference type="GO" id="GO:0005829">
    <property type="term" value="C:cytosol"/>
    <property type="evidence" value="ECO:0007669"/>
    <property type="project" value="TreeGrafter"/>
</dbReference>
<dbReference type="InterPro" id="IPR029055">
    <property type="entry name" value="Ntn_hydrolases_N"/>
</dbReference>
<dbReference type="InterPro" id="IPR017932">
    <property type="entry name" value="GATase_2_dom"/>
</dbReference>
<dbReference type="NCBIfam" id="TIGR01536">
    <property type="entry name" value="asn_synth_AEB"/>
    <property type="match status" value="1"/>
</dbReference>
<dbReference type="GO" id="GO:0005524">
    <property type="term" value="F:ATP binding"/>
    <property type="evidence" value="ECO:0007669"/>
    <property type="project" value="UniProtKB-KW"/>
</dbReference>
<comment type="caution">
    <text evidence="10">The sequence shown here is derived from an EMBL/GenBank/DDBJ whole genome shotgun (WGS) entry which is preliminary data.</text>
</comment>
<evidence type="ECO:0000256" key="6">
    <source>
        <dbReference type="PIRSR" id="PIRSR001589-1"/>
    </source>
</evidence>
<dbReference type="CDD" id="cd01991">
    <property type="entry name" value="Asn_synthase_B_C"/>
    <property type="match status" value="1"/>
</dbReference>
<dbReference type="PROSITE" id="PS51278">
    <property type="entry name" value="GATASE_TYPE_2"/>
    <property type="match status" value="1"/>
</dbReference>
<dbReference type="Pfam" id="PF00733">
    <property type="entry name" value="Asn_synthase"/>
    <property type="match status" value="1"/>
</dbReference>
<organism evidence="10 11">
    <name type="scientific">Mycena rosella</name>
    <name type="common">Pink bonnet</name>
    <name type="synonym">Agaricus rosellus</name>
    <dbReference type="NCBI Taxonomy" id="1033263"/>
    <lineage>
        <taxon>Eukaryota</taxon>
        <taxon>Fungi</taxon>
        <taxon>Dikarya</taxon>
        <taxon>Basidiomycota</taxon>
        <taxon>Agaricomycotina</taxon>
        <taxon>Agaricomycetes</taxon>
        <taxon>Agaricomycetidae</taxon>
        <taxon>Agaricales</taxon>
        <taxon>Marasmiineae</taxon>
        <taxon>Mycenaceae</taxon>
        <taxon>Mycena</taxon>
    </lineage>
</organism>
<sequence>MCGITAVYHSDSSELPPTADNIAALLVSSLAKIQHRGPDSEGTWVSPDWRVGLGHARLSIIDLENGQQPLSDADNMIHCVVTGEIYDHERIREELEAQGSVFKTKSDSELVVHLYKRDGFGLLPSLRGEFAFVLFDSNKRLLFSARDRFGIKPLYYTISDGRLLIASEIKAFLPFNWRAEWDLDSIVQSGDFSDDRTVFKGVNKLMAGHFLLYRSSGYIKVQSYWDLNYAVPQTPSTSTVDEMISTIRSLLFEAIGLRLRSDVPLGVYLSGGIDSSAIAGIAMHLLKQKDPNARLATFTLAFPDAGDKDEGPIASRTAAFIGADEHMVKVTEVDLVNVLEETIWHAEQPIFSFHGPGKYILSKFVQDRGYKVVLSGEGADEFFGGYAWFPTDYLRMPDPAGLALGLELPSNAERKAILDRIQLAAVPLMSLSKNSYSDAQLARKMLGGISTHRAYAAAATAGADLYSAAALLVGGEPDAALTMAQGVPPQIREKAISGEWHPLNVASYVSAKTLLHHCILNSIGERTEMAHSVEGRPPFLDHHLVEYINTLPPSLKVKPIKGDNQTWSFTDKWILRQAVRPYVTEELYSRRKLSYNAPPSRREEGDLGLVPLQGKFKDRINRENVEKIGFLDWCFVQETLDSYLAHPVFATDGSLDRRSQLLLYVLSFIVLQERFNVPAWQP</sequence>
<dbReference type="InterPro" id="IPR051786">
    <property type="entry name" value="ASN_synthetase/amidase"/>
</dbReference>
<dbReference type="InterPro" id="IPR033738">
    <property type="entry name" value="AsnB_N"/>
</dbReference>
<keyword evidence="2 5" id="KW-0547">Nucleotide-binding</keyword>
<evidence type="ECO:0000313" key="10">
    <source>
        <dbReference type="EMBL" id="KAJ7690498.1"/>
    </source>
</evidence>
<dbReference type="InterPro" id="IPR001962">
    <property type="entry name" value="Asn_synthase"/>
</dbReference>
<dbReference type="CDD" id="cd00712">
    <property type="entry name" value="AsnB"/>
    <property type="match status" value="1"/>
</dbReference>
<feature type="active site" description="For GATase activity" evidence="6">
    <location>
        <position position="2"/>
    </location>
</feature>
<gene>
    <name evidence="10" type="ORF">B0H17DRAFT_1169269</name>
</gene>
<reference evidence="10" key="1">
    <citation type="submission" date="2023-03" db="EMBL/GenBank/DDBJ databases">
        <title>Massive genome expansion in bonnet fungi (Mycena s.s.) driven by repeated elements and novel gene families across ecological guilds.</title>
        <authorList>
            <consortium name="Lawrence Berkeley National Laboratory"/>
            <person name="Harder C.B."/>
            <person name="Miyauchi S."/>
            <person name="Viragh M."/>
            <person name="Kuo A."/>
            <person name="Thoen E."/>
            <person name="Andreopoulos B."/>
            <person name="Lu D."/>
            <person name="Skrede I."/>
            <person name="Drula E."/>
            <person name="Henrissat B."/>
            <person name="Morin E."/>
            <person name="Kohler A."/>
            <person name="Barry K."/>
            <person name="LaButti K."/>
            <person name="Morin E."/>
            <person name="Salamov A."/>
            <person name="Lipzen A."/>
            <person name="Mereny Z."/>
            <person name="Hegedus B."/>
            <person name="Baldrian P."/>
            <person name="Stursova M."/>
            <person name="Weitz H."/>
            <person name="Taylor A."/>
            <person name="Grigoriev I.V."/>
            <person name="Nagy L.G."/>
            <person name="Martin F."/>
            <person name="Kauserud H."/>
        </authorList>
    </citation>
    <scope>NUCLEOTIDE SEQUENCE</scope>
    <source>
        <strain evidence="10">CBHHK067</strain>
    </source>
</reference>
<protein>
    <submittedName>
        <fullName evidence="10">Asparagine synthase</fullName>
    </submittedName>
</protein>
<evidence type="ECO:0000256" key="7">
    <source>
        <dbReference type="PIRSR" id="PIRSR001589-2"/>
    </source>
</evidence>
<evidence type="ECO:0000259" key="9">
    <source>
        <dbReference type="PROSITE" id="PS51278"/>
    </source>
</evidence>
<comment type="similarity">
    <text evidence="1">Belongs to the asparagine synthetase family.</text>
</comment>
<dbReference type="InterPro" id="IPR014729">
    <property type="entry name" value="Rossmann-like_a/b/a_fold"/>
</dbReference>
<dbReference type="Gene3D" id="3.60.20.10">
    <property type="entry name" value="Glutamine Phosphoribosylpyrophosphate, subunit 1, domain 1"/>
    <property type="match status" value="1"/>
</dbReference>
<proteinExistence type="inferred from homology"/>
<dbReference type="Pfam" id="PF13537">
    <property type="entry name" value="GATase_7"/>
    <property type="match status" value="1"/>
</dbReference>
<dbReference type="Gene3D" id="3.40.50.620">
    <property type="entry name" value="HUPs"/>
    <property type="match status" value="2"/>
</dbReference>
<dbReference type="GO" id="GO:0004066">
    <property type="term" value="F:asparagine synthase (glutamine-hydrolyzing) activity"/>
    <property type="evidence" value="ECO:0007669"/>
    <property type="project" value="InterPro"/>
</dbReference>
<keyword evidence="3 5" id="KW-0067">ATP-binding</keyword>
<dbReference type="SUPFAM" id="SSF52402">
    <property type="entry name" value="Adenine nucleotide alpha hydrolases-like"/>
    <property type="match status" value="1"/>
</dbReference>
<evidence type="ECO:0000256" key="3">
    <source>
        <dbReference type="ARBA" id="ARBA00022840"/>
    </source>
</evidence>
<keyword evidence="11" id="KW-1185">Reference proteome</keyword>
<dbReference type="PANTHER" id="PTHR43284:SF1">
    <property type="entry name" value="ASPARAGINE SYNTHETASE"/>
    <property type="match status" value="1"/>
</dbReference>
<name>A0AAD7GID3_MYCRO</name>
<keyword evidence="6" id="KW-0061">Asparagine biosynthesis</keyword>
<evidence type="ECO:0000256" key="8">
    <source>
        <dbReference type="PIRSR" id="PIRSR001589-3"/>
    </source>
</evidence>
<dbReference type="EMBL" id="JARKIE010000064">
    <property type="protein sequence ID" value="KAJ7690498.1"/>
    <property type="molecule type" value="Genomic_DNA"/>
</dbReference>
<accession>A0AAD7GID3</accession>
<dbReference type="PANTHER" id="PTHR43284">
    <property type="entry name" value="ASPARAGINE SYNTHETASE (GLUTAMINE-HYDROLYZING)"/>
    <property type="match status" value="1"/>
</dbReference>
<feature type="site" description="Important for beta-aspartyl-AMP intermediate formation" evidence="8">
    <location>
        <position position="377"/>
    </location>
</feature>
<evidence type="ECO:0000313" key="11">
    <source>
        <dbReference type="Proteomes" id="UP001221757"/>
    </source>
</evidence>
<dbReference type="SUPFAM" id="SSF56235">
    <property type="entry name" value="N-terminal nucleophile aminohydrolases (Ntn hydrolases)"/>
    <property type="match status" value="1"/>
</dbReference>
<feature type="binding site" evidence="7">
    <location>
        <position position="107"/>
    </location>
    <ligand>
        <name>L-glutamine</name>
        <dbReference type="ChEBI" id="CHEBI:58359"/>
    </ligand>
</feature>
<dbReference type="InterPro" id="IPR006426">
    <property type="entry name" value="Asn_synth_AEB"/>
</dbReference>
<evidence type="ECO:0000256" key="5">
    <source>
        <dbReference type="PIRNR" id="PIRNR001589"/>
    </source>
</evidence>
<dbReference type="AlphaFoldDB" id="A0AAD7GID3"/>
<dbReference type="GO" id="GO:0006529">
    <property type="term" value="P:asparagine biosynthetic process"/>
    <property type="evidence" value="ECO:0007669"/>
    <property type="project" value="UniProtKB-KW"/>
</dbReference>
<feature type="domain" description="Glutamine amidotransferase type-2" evidence="9">
    <location>
        <begin position="2"/>
        <end position="216"/>
    </location>
</feature>
<keyword evidence="6" id="KW-0028">Amino-acid biosynthesis</keyword>
<dbReference type="PIRSF" id="PIRSF001589">
    <property type="entry name" value="Asn_synthetase_glu-h"/>
    <property type="match status" value="1"/>
</dbReference>
<evidence type="ECO:0000256" key="4">
    <source>
        <dbReference type="ARBA" id="ARBA00022962"/>
    </source>
</evidence>
<feature type="binding site" evidence="7">
    <location>
        <begin position="375"/>
        <end position="376"/>
    </location>
    <ligand>
        <name>ATP</name>
        <dbReference type="ChEBI" id="CHEBI:30616"/>
    </ligand>
</feature>
<evidence type="ECO:0000256" key="1">
    <source>
        <dbReference type="ARBA" id="ARBA00005752"/>
    </source>
</evidence>